<dbReference type="Pfam" id="PF00270">
    <property type="entry name" value="DEAD"/>
    <property type="match status" value="1"/>
</dbReference>
<dbReference type="InterPro" id="IPR014014">
    <property type="entry name" value="RNA_helicase_DEAD_Q_motif"/>
</dbReference>
<evidence type="ECO:0000256" key="10">
    <source>
        <dbReference type="SAM" id="MobiDB-lite"/>
    </source>
</evidence>
<evidence type="ECO:0000256" key="7">
    <source>
        <dbReference type="ARBA" id="ARBA00024355"/>
    </source>
</evidence>
<dbReference type="PROSITE" id="PS51195">
    <property type="entry name" value="Q_MOTIF"/>
    <property type="match status" value="1"/>
</dbReference>
<keyword evidence="6" id="KW-0694">RNA-binding</keyword>
<dbReference type="AlphaFoldDB" id="A0A4Y1RNV0"/>
<evidence type="ECO:0000259" key="11">
    <source>
        <dbReference type="PROSITE" id="PS51192"/>
    </source>
</evidence>
<dbReference type="InterPro" id="IPR050079">
    <property type="entry name" value="DEAD_box_RNA_helicase"/>
</dbReference>
<gene>
    <name evidence="14" type="ORF">Prudu_017568</name>
</gene>
<evidence type="ECO:0000259" key="12">
    <source>
        <dbReference type="PROSITE" id="PS51194"/>
    </source>
</evidence>
<dbReference type="SMART" id="SM00487">
    <property type="entry name" value="DEXDc"/>
    <property type="match status" value="1"/>
</dbReference>
<dbReference type="InterPro" id="IPR027417">
    <property type="entry name" value="P-loop_NTPase"/>
</dbReference>
<keyword evidence="2" id="KW-0547">Nucleotide-binding</keyword>
<dbReference type="CDD" id="cd18787">
    <property type="entry name" value="SF2_C_DEAD"/>
    <property type="match status" value="1"/>
</dbReference>
<evidence type="ECO:0000256" key="6">
    <source>
        <dbReference type="ARBA" id="ARBA00022884"/>
    </source>
</evidence>
<evidence type="ECO:0000313" key="14">
    <source>
        <dbReference type="EMBL" id="BBH06022.1"/>
    </source>
</evidence>
<feature type="compositionally biased region" description="Basic and acidic residues" evidence="10">
    <location>
        <begin position="596"/>
        <end position="616"/>
    </location>
</feature>
<keyword evidence="3 14" id="KW-0378">Hydrolase</keyword>
<feature type="compositionally biased region" description="Acidic residues" evidence="10">
    <location>
        <begin position="114"/>
        <end position="123"/>
    </location>
</feature>
<dbReference type="GO" id="GO:0005524">
    <property type="term" value="F:ATP binding"/>
    <property type="evidence" value="ECO:0007669"/>
    <property type="project" value="UniProtKB-KW"/>
</dbReference>
<comment type="catalytic activity">
    <reaction evidence="8">
        <text>ATP + H2O = ADP + phosphate + H(+)</text>
        <dbReference type="Rhea" id="RHEA:13065"/>
        <dbReference type="ChEBI" id="CHEBI:15377"/>
        <dbReference type="ChEBI" id="CHEBI:15378"/>
        <dbReference type="ChEBI" id="CHEBI:30616"/>
        <dbReference type="ChEBI" id="CHEBI:43474"/>
        <dbReference type="ChEBI" id="CHEBI:456216"/>
        <dbReference type="EC" id="3.6.4.13"/>
    </reaction>
</comment>
<reference evidence="14" key="1">
    <citation type="journal article" date="2019" name="Science">
        <title>Mutation of a bHLH transcription factor allowed almond domestication.</title>
        <authorList>
            <person name="Sanchez-Perez R."/>
            <person name="Pavan S."/>
            <person name="Mazzeo R."/>
            <person name="Moldovan C."/>
            <person name="Aiese Cigliano R."/>
            <person name="Del Cueto J."/>
            <person name="Ricciardi F."/>
            <person name="Lotti C."/>
            <person name="Ricciardi L."/>
            <person name="Dicenta F."/>
            <person name="Lopez-Marques R.L."/>
            <person name="Lindberg Moller B."/>
        </authorList>
    </citation>
    <scope>NUCLEOTIDE SEQUENCE</scope>
</reference>
<feature type="domain" description="Helicase ATP-binding" evidence="11">
    <location>
        <begin position="236"/>
        <end position="406"/>
    </location>
</feature>
<dbReference type="PROSITE" id="PS51194">
    <property type="entry name" value="HELICASE_CTER"/>
    <property type="match status" value="1"/>
</dbReference>
<feature type="short sequence motif" description="Q motif" evidence="9">
    <location>
        <begin position="205"/>
        <end position="233"/>
    </location>
</feature>
<evidence type="ECO:0000256" key="3">
    <source>
        <dbReference type="ARBA" id="ARBA00022801"/>
    </source>
</evidence>
<evidence type="ECO:0000256" key="4">
    <source>
        <dbReference type="ARBA" id="ARBA00022806"/>
    </source>
</evidence>
<dbReference type="SUPFAM" id="SSF52540">
    <property type="entry name" value="P-loop containing nucleoside triphosphate hydrolases"/>
    <property type="match status" value="1"/>
</dbReference>
<proteinExistence type="inferred from homology"/>
<dbReference type="GO" id="GO:0005829">
    <property type="term" value="C:cytosol"/>
    <property type="evidence" value="ECO:0007669"/>
    <property type="project" value="TreeGrafter"/>
</dbReference>
<feature type="region of interest" description="Disordered" evidence="10">
    <location>
        <begin position="581"/>
        <end position="643"/>
    </location>
</feature>
<keyword evidence="5" id="KW-0067">ATP-binding</keyword>
<evidence type="ECO:0000256" key="5">
    <source>
        <dbReference type="ARBA" id="ARBA00022840"/>
    </source>
</evidence>
<dbReference type="GO" id="GO:0030490">
    <property type="term" value="P:maturation of SSU-rRNA"/>
    <property type="evidence" value="ECO:0007669"/>
    <property type="project" value="InterPro"/>
</dbReference>
<dbReference type="InterPro" id="IPR044764">
    <property type="entry name" value="DDX52/Rok1_DEADc"/>
</dbReference>
<dbReference type="PANTHER" id="PTHR47959:SF15">
    <property type="entry name" value="RNA HELICASE"/>
    <property type="match status" value="1"/>
</dbReference>
<dbReference type="InterPro" id="IPR014001">
    <property type="entry name" value="Helicase_ATP-bd"/>
</dbReference>
<feature type="domain" description="Helicase C-terminal" evidence="12">
    <location>
        <begin position="434"/>
        <end position="578"/>
    </location>
</feature>
<evidence type="ECO:0000256" key="8">
    <source>
        <dbReference type="ARBA" id="ARBA00047984"/>
    </source>
</evidence>
<evidence type="ECO:0000256" key="2">
    <source>
        <dbReference type="ARBA" id="ARBA00022741"/>
    </source>
</evidence>
<comment type="similarity">
    <text evidence="7">Belongs to the DEAD box helicase family. DDX52/ROK1 subfamily.</text>
</comment>
<dbReference type="PANTHER" id="PTHR47959">
    <property type="entry name" value="ATP-DEPENDENT RNA HELICASE RHLE-RELATED"/>
    <property type="match status" value="1"/>
</dbReference>
<dbReference type="Pfam" id="PF00271">
    <property type="entry name" value="Helicase_C"/>
    <property type="match status" value="1"/>
</dbReference>
<dbReference type="Gene3D" id="3.40.50.300">
    <property type="entry name" value="P-loop containing nucleotide triphosphate hydrolases"/>
    <property type="match status" value="2"/>
</dbReference>
<dbReference type="GO" id="GO:0003723">
    <property type="term" value="F:RNA binding"/>
    <property type="evidence" value="ECO:0007669"/>
    <property type="project" value="UniProtKB-KW"/>
</dbReference>
<organism evidence="14">
    <name type="scientific">Prunus dulcis</name>
    <name type="common">Almond</name>
    <name type="synonym">Amygdalus dulcis</name>
    <dbReference type="NCBI Taxonomy" id="3755"/>
    <lineage>
        <taxon>Eukaryota</taxon>
        <taxon>Viridiplantae</taxon>
        <taxon>Streptophyta</taxon>
        <taxon>Embryophyta</taxon>
        <taxon>Tracheophyta</taxon>
        <taxon>Spermatophyta</taxon>
        <taxon>Magnoliopsida</taxon>
        <taxon>eudicotyledons</taxon>
        <taxon>Gunneridae</taxon>
        <taxon>Pentapetalae</taxon>
        <taxon>rosids</taxon>
        <taxon>fabids</taxon>
        <taxon>Rosales</taxon>
        <taxon>Rosaceae</taxon>
        <taxon>Amygdaloideae</taxon>
        <taxon>Amygdaleae</taxon>
        <taxon>Prunus</taxon>
    </lineage>
</organism>
<keyword evidence="4" id="KW-0347">Helicase</keyword>
<name>A0A4Y1RNV0_PRUDU</name>
<evidence type="ECO:0000256" key="1">
    <source>
        <dbReference type="ARBA" id="ARBA00012552"/>
    </source>
</evidence>
<evidence type="ECO:0000256" key="9">
    <source>
        <dbReference type="PROSITE-ProRule" id="PRU00552"/>
    </source>
</evidence>
<dbReference type="GO" id="GO:0003724">
    <property type="term" value="F:RNA helicase activity"/>
    <property type="evidence" value="ECO:0007669"/>
    <property type="project" value="UniProtKB-EC"/>
</dbReference>
<dbReference type="SMART" id="SM00490">
    <property type="entry name" value="HELICc"/>
    <property type="match status" value="1"/>
</dbReference>
<feature type="domain" description="DEAD-box RNA helicase Q" evidence="13">
    <location>
        <begin position="205"/>
        <end position="233"/>
    </location>
</feature>
<dbReference type="PROSITE" id="PS51192">
    <property type="entry name" value="HELICASE_ATP_BIND_1"/>
    <property type="match status" value="1"/>
</dbReference>
<dbReference type="InterPro" id="IPR011545">
    <property type="entry name" value="DEAD/DEAH_box_helicase_dom"/>
</dbReference>
<dbReference type="InterPro" id="IPR001650">
    <property type="entry name" value="Helicase_C-like"/>
</dbReference>
<dbReference type="EMBL" id="AP019302">
    <property type="protein sequence ID" value="BBH06022.1"/>
    <property type="molecule type" value="Genomic_DNA"/>
</dbReference>
<accession>A0A4Y1RNV0</accession>
<sequence>MFKVRIYFLPDKRRKENFKMANAISSKYLGQHCNFTKLKDVHSLCFTVANSPPATYNESKRLNLMEEGTSFLFAGVSFNRKKFAVDFSRFQKKKESEKTIEDLSFLEIAKPEAEQEEEEEEEPVVPVKKRKRKAEVSEPVEGISVFKTSKSAKAAKKEIEKPLIERSEQKKKLNKQLERDSLLRKDHNIHVSGNNIPSPLENFSELSSRYGCESYLLRNLAELGFKEPTPIQRQAIPVLLSGRECFACAPTGSGKTLAFVCPMLMKLKHASKDGIRAVILCPTRELADQTTRECKKMAKGNKFYIKLMTKELARNSDFSKRPCDILISTPLRLRLAIRKKKVDLSRVEYLVLDESDKLFELGLLKQIDSVVKACSNPSIIRSLFSATLPDFVEELARTIMHDAVRVIIGRKNTASKTIKQKLVFAGSEEGKLLALRQSFAESLNPPVLIFVQSKERAKELYGELLFENIRVSAIHSDLSQTQRENAVDDFRAGKTWVLIATDVIARGMDFKGVNCVINYDFPDSAAAYIHRIGRCGRAGRSGEAITFYTEADIPYLRNIANVMSASGCEVPSWAMALRKQKWKKHRPGRESISTQPKDEQESTNKKKKKDEQESINKKKRRKMSKNRAIVGGRELSLVDSSKT</sequence>
<dbReference type="CDD" id="cd17957">
    <property type="entry name" value="DEADc_DDX52"/>
    <property type="match status" value="1"/>
</dbReference>
<dbReference type="EC" id="3.6.4.13" evidence="1"/>
<evidence type="ECO:0000259" key="13">
    <source>
        <dbReference type="PROSITE" id="PS51195"/>
    </source>
</evidence>
<protein>
    <recommendedName>
        <fullName evidence="1">RNA helicase</fullName>
        <ecNumber evidence="1">3.6.4.13</ecNumber>
    </recommendedName>
</protein>
<dbReference type="GO" id="GO:0016787">
    <property type="term" value="F:hydrolase activity"/>
    <property type="evidence" value="ECO:0007669"/>
    <property type="project" value="UniProtKB-KW"/>
</dbReference>
<feature type="region of interest" description="Disordered" evidence="10">
    <location>
        <begin position="111"/>
        <end position="130"/>
    </location>
</feature>